<organism evidence="8 9">
    <name type="scientific">Colocasia esculenta</name>
    <name type="common">Wild taro</name>
    <name type="synonym">Arum esculentum</name>
    <dbReference type="NCBI Taxonomy" id="4460"/>
    <lineage>
        <taxon>Eukaryota</taxon>
        <taxon>Viridiplantae</taxon>
        <taxon>Streptophyta</taxon>
        <taxon>Embryophyta</taxon>
        <taxon>Tracheophyta</taxon>
        <taxon>Spermatophyta</taxon>
        <taxon>Magnoliopsida</taxon>
        <taxon>Liliopsida</taxon>
        <taxon>Araceae</taxon>
        <taxon>Aroideae</taxon>
        <taxon>Colocasieae</taxon>
        <taxon>Colocasia</taxon>
    </lineage>
</organism>
<dbReference type="PANTHER" id="PTHR45693">
    <property type="entry name" value="TRANSCRIPTION FACTOR TGA9"/>
    <property type="match status" value="1"/>
</dbReference>
<dbReference type="AlphaFoldDB" id="A0A843VBF2"/>
<feature type="compositionally biased region" description="Basic and acidic residues" evidence="6">
    <location>
        <begin position="131"/>
        <end position="143"/>
    </location>
</feature>
<dbReference type="Pfam" id="PF14144">
    <property type="entry name" value="DOG1"/>
    <property type="match status" value="1"/>
</dbReference>
<dbReference type="PROSITE" id="PS00036">
    <property type="entry name" value="BZIP_BASIC"/>
    <property type="match status" value="1"/>
</dbReference>
<evidence type="ECO:0000256" key="5">
    <source>
        <dbReference type="ARBA" id="ARBA00023242"/>
    </source>
</evidence>
<sequence length="423" mass="46636">MELGHISHILCGYWYSRNKEAGAYDLGDLDQALFQYLQGQEHSPLIQEQRREFFPNPSQLAPPMASLLSLICVETLNIFPSVPMHVHVGPSTKGVLSTASSASNVSKESLEQSMEPRNPTRSTSSLPNPGKDVKPTVKQEGAKKVVATSSSELEGTKTPDAKILRRLAQNREAARKSRLRKKGVFFGGGVLGEQGMTAGIGAGISSGTSHIYYTSSLSFKSFVLILYTSPHLVRVWTSLEAAMFDMEYGRWLEEHHRLMCELRAAVQEHLPEGQLKMFVDSCLAHFDELMGLRAIAAKTDVFHLEDDRENPDARLDRTSTRVLLSHIEPLSEQQILAIYALRTSTHETEDALTQGLEALHQSLSDTIASGDLSCPSNMADYMGQMAVAMNKLSTLEGFVRQITVEKNATAHKRALALLDVLNA</sequence>
<evidence type="ECO:0000313" key="8">
    <source>
        <dbReference type="EMBL" id="MQL93588.1"/>
    </source>
</evidence>
<dbReference type="GO" id="GO:0006351">
    <property type="term" value="P:DNA-templated transcription"/>
    <property type="evidence" value="ECO:0007669"/>
    <property type="project" value="InterPro"/>
</dbReference>
<gene>
    <name evidence="8" type="ORF">Taro_026242</name>
</gene>
<evidence type="ECO:0000256" key="6">
    <source>
        <dbReference type="SAM" id="MobiDB-lite"/>
    </source>
</evidence>
<dbReference type="GO" id="GO:0005634">
    <property type="term" value="C:nucleus"/>
    <property type="evidence" value="ECO:0007669"/>
    <property type="project" value="UniProtKB-SubCell"/>
</dbReference>
<keyword evidence="9" id="KW-1185">Reference proteome</keyword>
<reference evidence="8" key="1">
    <citation type="submission" date="2017-07" db="EMBL/GenBank/DDBJ databases">
        <title>Taro Niue Genome Assembly and Annotation.</title>
        <authorList>
            <person name="Atibalentja N."/>
            <person name="Keating K."/>
            <person name="Fields C.J."/>
        </authorList>
    </citation>
    <scope>NUCLEOTIDE SEQUENCE</scope>
    <source>
        <strain evidence="8">Niue_2</strain>
        <tissue evidence="8">Leaf</tissue>
    </source>
</reference>
<proteinExistence type="predicted"/>
<dbReference type="InterPro" id="IPR004827">
    <property type="entry name" value="bZIP"/>
</dbReference>
<feature type="domain" description="DOG1" evidence="7">
    <location>
        <begin position="241"/>
        <end position="423"/>
    </location>
</feature>
<protein>
    <recommendedName>
        <fullName evidence="7">DOG1 domain-containing protein</fullName>
    </recommendedName>
</protein>
<evidence type="ECO:0000256" key="1">
    <source>
        <dbReference type="ARBA" id="ARBA00004123"/>
    </source>
</evidence>
<accession>A0A843VBF2</accession>
<keyword evidence="4" id="KW-0804">Transcription</keyword>
<name>A0A843VBF2_COLES</name>
<dbReference type="PROSITE" id="PS51806">
    <property type="entry name" value="DOG1"/>
    <property type="match status" value="1"/>
</dbReference>
<comment type="subcellular location">
    <subcellularLocation>
        <location evidence="1">Nucleus</location>
    </subcellularLocation>
</comment>
<feature type="compositionally biased region" description="Polar residues" evidence="6">
    <location>
        <begin position="94"/>
        <end position="107"/>
    </location>
</feature>
<evidence type="ECO:0000256" key="2">
    <source>
        <dbReference type="ARBA" id="ARBA00023015"/>
    </source>
</evidence>
<keyword evidence="2" id="KW-0805">Transcription regulation</keyword>
<dbReference type="EMBL" id="NMUH01001578">
    <property type="protein sequence ID" value="MQL93588.1"/>
    <property type="molecule type" value="Genomic_DNA"/>
</dbReference>
<feature type="region of interest" description="Disordered" evidence="6">
    <location>
        <begin position="93"/>
        <end position="162"/>
    </location>
</feature>
<evidence type="ECO:0000313" key="9">
    <source>
        <dbReference type="Proteomes" id="UP000652761"/>
    </source>
</evidence>
<keyword evidence="5" id="KW-0539">Nucleus</keyword>
<evidence type="ECO:0000256" key="4">
    <source>
        <dbReference type="ARBA" id="ARBA00023163"/>
    </source>
</evidence>
<dbReference type="PANTHER" id="PTHR45693:SF13">
    <property type="entry name" value="TRANSCRIPTION FACTOR TGA10"/>
    <property type="match status" value="1"/>
</dbReference>
<dbReference type="Proteomes" id="UP000652761">
    <property type="component" value="Unassembled WGS sequence"/>
</dbReference>
<dbReference type="InterPro" id="IPR025422">
    <property type="entry name" value="TGA_domain"/>
</dbReference>
<comment type="caution">
    <text evidence="8">The sequence shown here is derived from an EMBL/GenBank/DDBJ whole genome shotgun (WGS) entry which is preliminary data.</text>
</comment>
<keyword evidence="3" id="KW-0238">DNA-binding</keyword>
<dbReference type="OrthoDB" id="2015618at2759"/>
<dbReference type="GO" id="GO:0043565">
    <property type="term" value="F:sequence-specific DNA binding"/>
    <property type="evidence" value="ECO:0007669"/>
    <property type="project" value="InterPro"/>
</dbReference>
<dbReference type="GO" id="GO:0003700">
    <property type="term" value="F:DNA-binding transcription factor activity"/>
    <property type="evidence" value="ECO:0007669"/>
    <property type="project" value="InterPro"/>
</dbReference>
<evidence type="ECO:0000259" key="7">
    <source>
        <dbReference type="PROSITE" id="PS51806"/>
    </source>
</evidence>
<evidence type="ECO:0000256" key="3">
    <source>
        <dbReference type="ARBA" id="ARBA00023125"/>
    </source>
</evidence>